<evidence type="ECO:0000256" key="2">
    <source>
        <dbReference type="PROSITE-ProRule" id="PRU00168"/>
    </source>
</evidence>
<reference evidence="7" key="1">
    <citation type="submission" date="2015-01" db="EMBL/GenBank/DDBJ databases">
        <authorList>
            <person name="Aksoy S."/>
            <person name="Warren W."/>
            <person name="Wilson R.K."/>
        </authorList>
    </citation>
    <scope>NUCLEOTIDE SEQUENCE [LARGE SCALE GENOMIC DNA]</scope>
    <source>
        <strain evidence="7">IAEA</strain>
    </source>
</reference>
<protein>
    <recommendedName>
        <fullName evidence="8">Ras-GEF domain-containing protein</fullName>
    </recommendedName>
</protein>
<dbReference type="InterPro" id="IPR019804">
    <property type="entry name" value="Ras_G-nucl-exch_fac_CS"/>
</dbReference>
<dbReference type="SUPFAM" id="SSF54236">
    <property type="entry name" value="Ubiquitin-like"/>
    <property type="match status" value="1"/>
</dbReference>
<dbReference type="Proteomes" id="UP000092460">
    <property type="component" value="Unassembled WGS sequence"/>
</dbReference>
<reference evidence="6" key="2">
    <citation type="submission" date="2020-05" db="UniProtKB">
        <authorList>
            <consortium name="EnsemblMetazoa"/>
        </authorList>
    </citation>
    <scope>IDENTIFICATION</scope>
    <source>
        <strain evidence="6">IAEA</strain>
    </source>
</reference>
<evidence type="ECO:0000256" key="1">
    <source>
        <dbReference type="ARBA" id="ARBA00022658"/>
    </source>
</evidence>
<dbReference type="Gene3D" id="1.10.840.10">
    <property type="entry name" value="Ras guanine-nucleotide exchange factors catalytic domain"/>
    <property type="match status" value="1"/>
</dbReference>
<dbReference type="VEuPathDB" id="VectorBase:GPPI027098"/>
<evidence type="ECO:0008006" key="8">
    <source>
        <dbReference type="Google" id="ProtNLM"/>
    </source>
</evidence>
<dbReference type="GO" id="GO:0005886">
    <property type="term" value="C:plasma membrane"/>
    <property type="evidence" value="ECO:0007669"/>
    <property type="project" value="TreeGrafter"/>
</dbReference>
<dbReference type="InterPro" id="IPR001895">
    <property type="entry name" value="RASGEF_cat_dom"/>
</dbReference>
<dbReference type="Gene3D" id="1.20.870.10">
    <property type="entry name" value="Son of sevenless (SoS) protein Chain: S domain 1"/>
    <property type="match status" value="1"/>
</dbReference>
<dbReference type="InterPro" id="IPR029071">
    <property type="entry name" value="Ubiquitin-like_domsf"/>
</dbReference>
<dbReference type="STRING" id="67801.A0A1B0BE38"/>
<evidence type="ECO:0000313" key="7">
    <source>
        <dbReference type="Proteomes" id="UP000092460"/>
    </source>
</evidence>
<dbReference type="GO" id="GO:0005085">
    <property type="term" value="F:guanyl-nucleotide exchange factor activity"/>
    <property type="evidence" value="ECO:0007669"/>
    <property type="project" value="UniProtKB-KW"/>
</dbReference>
<proteinExistence type="predicted"/>
<dbReference type="PROSITE" id="PS50200">
    <property type="entry name" value="RA"/>
    <property type="match status" value="1"/>
</dbReference>
<evidence type="ECO:0000313" key="6">
    <source>
        <dbReference type="EnsemblMetazoa" id="GPPI027098-PA"/>
    </source>
</evidence>
<keyword evidence="7" id="KW-1185">Reference proteome</keyword>
<feature type="chain" id="PRO_5008404867" description="Ras-GEF domain-containing protein" evidence="3">
    <location>
        <begin position="26"/>
        <end position="448"/>
    </location>
</feature>
<accession>A0A1B0BE38</accession>
<dbReference type="EnsemblMetazoa" id="GPPI027098-RA">
    <property type="protein sequence ID" value="GPPI027098-PA"/>
    <property type="gene ID" value="GPPI027098"/>
</dbReference>
<dbReference type="InterPro" id="IPR000159">
    <property type="entry name" value="RA_dom"/>
</dbReference>
<dbReference type="PANTHER" id="PTHR23113:SF327">
    <property type="entry name" value="EXCHANGE PROTEIN DIRECTLY ACTIVATED BY CAMP, ISOFORM E"/>
    <property type="match status" value="1"/>
</dbReference>
<dbReference type="Pfam" id="PF00617">
    <property type="entry name" value="RasGEF"/>
    <property type="match status" value="1"/>
</dbReference>
<dbReference type="AlphaFoldDB" id="A0A1B0BE38"/>
<name>A0A1B0BE38_9MUSC</name>
<dbReference type="EMBL" id="JXJN01012778">
    <property type="status" value="NOT_ANNOTATED_CDS"/>
    <property type="molecule type" value="Genomic_DNA"/>
</dbReference>
<dbReference type="InterPro" id="IPR036964">
    <property type="entry name" value="RASGEF_cat_dom_sf"/>
</dbReference>
<dbReference type="Gene3D" id="3.10.20.90">
    <property type="entry name" value="Phosphatidylinositol 3-kinase Catalytic Subunit, Chain A, domain 1"/>
    <property type="match status" value="1"/>
</dbReference>
<feature type="signal peptide" evidence="3">
    <location>
        <begin position="1"/>
        <end position="25"/>
    </location>
</feature>
<dbReference type="SUPFAM" id="SSF48366">
    <property type="entry name" value="Ras GEF"/>
    <property type="match status" value="1"/>
</dbReference>
<organism evidence="6 7">
    <name type="scientific">Glossina palpalis gambiensis</name>
    <dbReference type="NCBI Taxonomy" id="67801"/>
    <lineage>
        <taxon>Eukaryota</taxon>
        <taxon>Metazoa</taxon>
        <taxon>Ecdysozoa</taxon>
        <taxon>Arthropoda</taxon>
        <taxon>Hexapoda</taxon>
        <taxon>Insecta</taxon>
        <taxon>Pterygota</taxon>
        <taxon>Neoptera</taxon>
        <taxon>Endopterygota</taxon>
        <taxon>Diptera</taxon>
        <taxon>Brachycera</taxon>
        <taxon>Muscomorpha</taxon>
        <taxon>Hippoboscoidea</taxon>
        <taxon>Glossinidae</taxon>
        <taxon>Glossina</taxon>
    </lineage>
</organism>
<dbReference type="InterPro" id="IPR023578">
    <property type="entry name" value="Ras_GEF_dom_sf"/>
</dbReference>
<evidence type="ECO:0000259" key="5">
    <source>
        <dbReference type="PROSITE" id="PS50200"/>
    </source>
</evidence>
<dbReference type="SMART" id="SM00147">
    <property type="entry name" value="RasGEF"/>
    <property type="match status" value="1"/>
</dbReference>
<keyword evidence="3" id="KW-0732">Signal</keyword>
<feature type="domain" description="Ras-associating" evidence="5">
    <location>
        <begin position="136"/>
        <end position="218"/>
    </location>
</feature>
<dbReference type="InterPro" id="IPR008937">
    <property type="entry name" value="Ras-like_GEF"/>
</dbReference>
<dbReference type="EMBL" id="JXJN01012779">
    <property type="status" value="NOT_ANNOTATED_CDS"/>
    <property type="molecule type" value="Genomic_DNA"/>
</dbReference>
<dbReference type="PANTHER" id="PTHR23113">
    <property type="entry name" value="GUANINE NUCLEOTIDE EXCHANGE FACTOR"/>
    <property type="match status" value="1"/>
</dbReference>
<evidence type="ECO:0000259" key="4">
    <source>
        <dbReference type="PROSITE" id="PS50009"/>
    </source>
</evidence>
<dbReference type="GO" id="GO:0007265">
    <property type="term" value="P:Ras protein signal transduction"/>
    <property type="evidence" value="ECO:0007669"/>
    <property type="project" value="TreeGrafter"/>
</dbReference>
<dbReference type="PROSITE" id="PS50009">
    <property type="entry name" value="RASGEF_CAT"/>
    <property type="match status" value="1"/>
</dbReference>
<sequence length="448" mass="51611">MLTRLLDCKFILNLLCTFHCDVSDGAQTPEEREYIMNFKKRVIQFMQKWVMAVRHAAFDEPSVCDFIEDLAAEVEADPELHEETSIIHNILTQMSRYQDDRNQNTGQKWKLPPNGQAICLFSGNMTPSKTVIRPDDDIIFRVYCADHTYCTLRFPLHTTAEIIKACAADKLQLNRGPEDLCLVEIKSNGERSVFKDNDVSIPTGLSLNGRLFVSTKDHLDALTPLPEQEGATEAPEVDVEIFSTKELAYYITIFDWDLFWAVHEYELLYHTFGRHHFGKVSIKKKNLAKVCKEYQNLNAFFAVVMGLSNMAVSRLQQTWDKIPSKFRKLYQEFEALIDPSRNHRAYRVFVGKLQPPLIPFMPLLLKDMTFAHEGNKTSLDGLVNFEKMHMMAQTMRTLRFCRSRSLGLEPPSPKSEGDVRPYISCLRVIDNQRVLTAMSQKIEPTRKL</sequence>
<dbReference type="PROSITE" id="PS00720">
    <property type="entry name" value="RASGEF"/>
    <property type="match status" value="1"/>
</dbReference>
<evidence type="ECO:0000256" key="3">
    <source>
        <dbReference type="SAM" id="SignalP"/>
    </source>
</evidence>
<keyword evidence="1 2" id="KW-0344">Guanine-nucleotide releasing factor</keyword>
<feature type="domain" description="Ras-GEF" evidence="4">
    <location>
        <begin position="203"/>
        <end position="445"/>
    </location>
</feature>